<dbReference type="InterPro" id="IPR015422">
    <property type="entry name" value="PyrdxlP-dep_Trfase_small"/>
</dbReference>
<dbReference type="InterPro" id="IPR000653">
    <property type="entry name" value="DegT/StrS_aminotransferase"/>
</dbReference>
<keyword evidence="4" id="KW-0808">Transferase</keyword>
<reference evidence="5" key="1">
    <citation type="submission" date="2017-09" db="EMBL/GenBank/DDBJ databases">
        <title>Depth-based differentiation of microbial function through sediment-hosted aquifers and enrichment of novel symbionts in the deep terrestrial subsurface.</title>
        <authorList>
            <person name="Probst A.J."/>
            <person name="Ladd B."/>
            <person name="Jarett J.K."/>
            <person name="Geller-Mcgrath D.E."/>
            <person name="Sieber C.M.K."/>
            <person name="Emerson J.B."/>
            <person name="Anantharaman K."/>
            <person name="Thomas B.C."/>
            <person name="Malmstrom R."/>
            <person name="Stieglmeier M."/>
            <person name="Klingl A."/>
            <person name="Woyke T."/>
            <person name="Ryan C.M."/>
            <person name="Banfield J.F."/>
        </authorList>
    </citation>
    <scope>NUCLEOTIDE SEQUENCE [LARGE SCALE GENOMIC DNA]</scope>
</reference>
<comment type="similarity">
    <text evidence="3">Belongs to the DegT/DnrJ/EryC1 family.</text>
</comment>
<feature type="modified residue" description="N6-(pyridoxal phosphate)lysine" evidence="2">
    <location>
        <position position="180"/>
    </location>
</feature>
<dbReference type="Pfam" id="PF01041">
    <property type="entry name" value="DegT_DnrJ_EryC1"/>
    <property type="match status" value="1"/>
</dbReference>
<gene>
    <name evidence="4" type="ORF">COU81_03545</name>
</gene>
<proteinExistence type="inferred from homology"/>
<accession>A0A2M8KDB1</accession>
<dbReference type="PANTHER" id="PTHR30244:SF34">
    <property type="entry name" value="DTDP-4-AMINO-4,6-DIDEOXYGALACTOSE TRANSAMINASE"/>
    <property type="match status" value="1"/>
</dbReference>
<comment type="caution">
    <text evidence="4">The sequence shown here is derived from an EMBL/GenBank/DDBJ whole genome shotgun (WGS) entry which is preliminary data.</text>
</comment>
<dbReference type="Gene3D" id="3.90.1150.10">
    <property type="entry name" value="Aspartate Aminotransferase, domain 1"/>
    <property type="match status" value="1"/>
</dbReference>
<dbReference type="Proteomes" id="UP000231450">
    <property type="component" value="Unassembled WGS sequence"/>
</dbReference>
<dbReference type="GO" id="GO:0000271">
    <property type="term" value="P:polysaccharide biosynthetic process"/>
    <property type="evidence" value="ECO:0007669"/>
    <property type="project" value="TreeGrafter"/>
</dbReference>
<dbReference type="AlphaFoldDB" id="A0A2M8KDB1"/>
<evidence type="ECO:0000256" key="1">
    <source>
        <dbReference type="PIRSR" id="PIRSR000390-1"/>
    </source>
</evidence>
<evidence type="ECO:0000313" key="4">
    <source>
        <dbReference type="EMBL" id="PJE57911.1"/>
    </source>
</evidence>
<dbReference type="PIRSF" id="PIRSF000390">
    <property type="entry name" value="PLP_StrS"/>
    <property type="match status" value="1"/>
</dbReference>
<dbReference type="GO" id="GO:0030170">
    <property type="term" value="F:pyridoxal phosphate binding"/>
    <property type="evidence" value="ECO:0007669"/>
    <property type="project" value="TreeGrafter"/>
</dbReference>
<name>A0A2M8KDB1_9BACT</name>
<sequence>MTKKIPLCKPSINQKEFKKIKEVLKSSWLTHGPFNEEFEESFARYIGVKYALTINSCASALFASLKAQNITGEVIIPSFTFVATANAVITAGAVPVFADIDYLTGNTSIKHIKPLINSRTEAIIPVHFAGQSCQMDGITNLANKYKLALIEDSAEAIGATFRNKKTGSFGTGCFSFFPTKNMTTGEGGMITSNDAALIHKIKVLISHGIDKTQNKKFIWQRDAIMPGWNLRMSGILAGIGIEQLKKINKLNELRVKHSEYLTKRLDASLLETPTTGSNSSHVYQMYTIKVKQEIRDELVASLNREGVGASVHFSPPVHKQKLFKKFQKNKLPNTERLSSSIITLPMYPDLTKKDLDIIADKTNKLIKKIYGKI</sequence>
<dbReference type="EMBL" id="PFDW01000072">
    <property type="protein sequence ID" value="PJE57911.1"/>
    <property type="molecule type" value="Genomic_DNA"/>
</dbReference>
<dbReference type="SUPFAM" id="SSF53383">
    <property type="entry name" value="PLP-dependent transferases"/>
    <property type="match status" value="1"/>
</dbReference>
<evidence type="ECO:0000313" key="5">
    <source>
        <dbReference type="Proteomes" id="UP000231450"/>
    </source>
</evidence>
<dbReference type="Gene3D" id="3.40.640.10">
    <property type="entry name" value="Type I PLP-dependent aspartate aminotransferase-like (Major domain)"/>
    <property type="match status" value="1"/>
</dbReference>
<keyword evidence="4" id="KW-0032">Aminotransferase</keyword>
<dbReference type="GO" id="GO:0008483">
    <property type="term" value="F:transaminase activity"/>
    <property type="evidence" value="ECO:0007669"/>
    <property type="project" value="UniProtKB-KW"/>
</dbReference>
<keyword evidence="2 3" id="KW-0663">Pyridoxal phosphate</keyword>
<protein>
    <submittedName>
        <fullName evidence="4">DegT/DnrJ/EryC1/StrS family aminotransferase</fullName>
    </submittedName>
</protein>
<dbReference type="InterPro" id="IPR015424">
    <property type="entry name" value="PyrdxlP-dep_Trfase"/>
</dbReference>
<dbReference type="CDD" id="cd00616">
    <property type="entry name" value="AHBA_syn"/>
    <property type="match status" value="1"/>
</dbReference>
<evidence type="ECO:0000256" key="2">
    <source>
        <dbReference type="PIRSR" id="PIRSR000390-2"/>
    </source>
</evidence>
<dbReference type="InterPro" id="IPR015421">
    <property type="entry name" value="PyrdxlP-dep_Trfase_major"/>
</dbReference>
<feature type="active site" description="Proton acceptor" evidence="1">
    <location>
        <position position="180"/>
    </location>
</feature>
<organism evidence="4 5">
    <name type="scientific">Candidatus Portnoybacteria bacterium CG10_big_fil_rev_8_21_14_0_10_36_7</name>
    <dbReference type="NCBI Taxonomy" id="1974812"/>
    <lineage>
        <taxon>Bacteria</taxon>
        <taxon>Candidatus Portnoyibacteriota</taxon>
    </lineage>
</organism>
<dbReference type="PANTHER" id="PTHR30244">
    <property type="entry name" value="TRANSAMINASE"/>
    <property type="match status" value="1"/>
</dbReference>
<evidence type="ECO:0000256" key="3">
    <source>
        <dbReference type="RuleBase" id="RU004508"/>
    </source>
</evidence>